<dbReference type="InterPro" id="IPR036928">
    <property type="entry name" value="AS_sf"/>
</dbReference>
<dbReference type="GO" id="GO:0004040">
    <property type="term" value="F:amidase activity"/>
    <property type="evidence" value="ECO:0007669"/>
    <property type="project" value="UniProtKB-EC"/>
</dbReference>
<organism evidence="8 9">
    <name type="scientific">Calycina marina</name>
    <dbReference type="NCBI Taxonomy" id="1763456"/>
    <lineage>
        <taxon>Eukaryota</taxon>
        <taxon>Fungi</taxon>
        <taxon>Dikarya</taxon>
        <taxon>Ascomycota</taxon>
        <taxon>Pezizomycotina</taxon>
        <taxon>Leotiomycetes</taxon>
        <taxon>Helotiales</taxon>
        <taxon>Pezizellaceae</taxon>
        <taxon>Calycina</taxon>
    </lineage>
</organism>
<keyword evidence="9" id="KW-1185">Reference proteome</keyword>
<dbReference type="InterPro" id="IPR023631">
    <property type="entry name" value="Amidase_dom"/>
</dbReference>
<dbReference type="AlphaFoldDB" id="A0A9P7Z5M3"/>
<accession>A0A9P7Z5M3</accession>
<evidence type="ECO:0000313" key="9">
    <source>
        <dbReference type="Proteomes" id="UP000887226"/>
    </source>
</evidence>
<evidence type="ECO:0000256" key="1">
    <source>
        <dbReference type="ARBA" id="ARBA00001311"/>
    </source>
</evidence>
<evidence type="ECO:0000256" key="6">
    <source>
        <dbReference type="PIRSR" id="PIRSR001221-2"/>
    </source>
</evidence>
<feature type="binding site" evidence="6">
    <location>
        <position position="162"/>
    </location>
    <ligand>
        <name>substrate</name>
    </ligand>
</feature>
<dbReference type="OrthoDB" id="6428749at2759"/>
<evidence type="ECO:0000256" key="5">
    <source>
        <dbReference type="PIRSR" id="PIRSR001221-1"/>
    </source>
</evidence>
<reference evidence="8" key="1">
    <citation type="journal article" date="2021" name="IMA Fungus">
        <title>Genomic characterization of three marine fungi, including Emericellopsis atlantica sp. nov. with signatures of a generalist lifestyle and marine biomass degradation.</title>
        <authorList>
            <person name="Hagestad O.C."/>
            <person name="Hou L."/>
            <person name="Andersen J.H."/>
            <person name="Hansen E.H."/>
            <person name="Altermark B."/>
            <person name="Li C."/>
            <person name="Kuhnert E."/>
            <person name="Cox R.J."/>
            <person name="Crous P.W."/>
            <person name="Spatafora J.W."/>
            <person name="Lail K."/>
            <person name="Amirebrahimi M."/>
            <person name="Lipzen A."/>
            <person name="Pangilinan J."/>
            <person name="Andreopoulos W."/>
            <person name="Hayes R.D."/>
            <person name="Ng V."/>
            <person name="Grigoriev I.V."/>
            <person name="Jackson S.A."/>
            <person name="Sutton T.D.S."/>
            <person name="Dobson A.D.W."/>
            <person name="Rama T."/>
        </authorList>
    </citation>
    <scope>NUCLEOTIDE SEQUENCE</scope>
    <source>
        <strain evidence="8">TRa3180A</strain>
    </source>
</reference>
<dbReference type="Pfam" id="PF01425">
    <property type="entry name" value="Amidase"/>
    <property type="match status" value="1"/>
</dbReference>
<evidence type="ECO:0000313" key="8">
    <source>
        <dbReference type="EMBL" id="KAG9245726.1"/>
    </source>
</evidence>
<evidence type="ECO:0000256" key="3">
    <source>
        <dbReference type="ARBA" id="ARBA00012922"/>
    </source>
</evidence>
<proteinExistence type="inferred from homology"/>
<dbReference type="Gene3D" id="3.90.1300.10">
    <property type="entry name" value="Amidase signature (AS) domain"/>
    <property type="match status" value="1"/>
</dbReference>
<dbReference type="EMBL" id="MU253833">
    <property type="protein sequence ID" value="KAG9245726.1"/>
    <property type="molecule type" value="Genomic_DNA"/>
</dbReference>
<dbReference type="SUPFAM" id="SSF75304">
    <property type="entry name" value="Amidase signature (AS) enzymes"/>
    <property type="match status" value="1"/>
</dbReference>
<evidence type="ECO:0000259" key="7">
    <source>
        <dbReference type="Pfam" id="PF01425"/>
    </source>
</evidence>
<evidence type="ECO:0000256" key="4">
    <source>
        <dbReference type="ARBA" id="ARBA00022801"/>
    </source>
</evidence>
<keyword evidence="4" id="KW-0378">Hydrolase</keyword>
<dbReference type="PIRSF" id="PIRSF001221">
    <property type="entry name" value="Amidase_fungi"/>
    <property type="match status" value="1"/>
</dbReference>
<sequence>MVYLLDYFQHRRDCNLKQIERVQRINALTTYHGDFTSSERQVLSKSIEELVQDIHKQVTQPIDILQAYGKAALKAHEKTNCVTEVMIDAAEGWTADGSINFKGPLAGIPISLKDSIVVGGFDTSVGYSSNVGNKGPKDGTLVRILKDAGAIPYVKTNLPVTLLSFESTNDVWGRCTNPHNSKYSPGGSTGGESALLAAGGGRIGIGSDVAGSVRVPAHFSGIYSLRCSTGRWPKNGMVTSMPGQEGIPSVFSPMTRTLGDLSYFTKSMIVMQPWKYDHSVHPIAWRGEVVKEFAEKKKFKVGVLRTDGVVDPSPACARAVEEVVEALRREGHEIVDVSDDIPSAYEALYIASQLLNSDGCRTFKSFFRSGEWEDSGAKQMRLLMALPSPLKWLYYAWVKYVRRDEVWAGLIKDWREKTAYEQWKFVTKREAYKARFHDWWEQEANVDFLITPPNATPAVPHDGMKDAVSSCGYTFLFNLLDYTCGIMPITHVDKAIDQLPPDFSLRKLNGVAYGAYRHYDATAMHGLPVAVQVVGQRLEEEKVLAIMQRIEDALGDEKYQLLEID</sequence>
<feature type="active site" description="Acyl-ester intermediate" evidence="5">
    <location>
        <position position="212"/>
    </location>
</feature>
<feature type="active site" description="Charge relay system" evidence="5">
    <location>
        <position position="113"/>
    </location>
</feature>
<comment type="caution">
    <text evidence="8">The sequence shown here is derived from an EMBL/GenBank/DDBJ whole genome shotgun (WGS) entry which is preliminary data.</text>
</comment>
<dbReference type="Proteomes" id="UP000887226">
    <property type="component" value="Unassembled WGS sequence"/>
</dbReference>
<comment type="similarity">
    <text evidence="2">Belongs to the amidase family.</text>
</comment>
<dbReference type="FunFam" id="3.90.1300.10:FF:000003">
    <property type="entry name" value="Amidase signature enzyme"/>
    <property type="match status" value="1"/>
</dbReference>
<dbReference type="EC" id="3.5.1.4" evidence="3"/>
<dbReference type="PANTHER" id="PTHR46072">
    <property type="entry name" value="AMIDASE-RELATED-RELATED"/>
    <property type="match status" value="1"/>
</dbReference>
<feature type="binding site" evidence="6">
    <location>
        <position position="188"/>
    </location>
    <ligand>
        <name>substrate</name>
    </ligand>
</feature>
<name>A0A9P7Z5M3_9HELO</name>
<gene>
    <name evidence="8" type="ORF">BJ878DRAFT_438768</name>
</gene>
<evidence type="ECO:0000256" key="2">
    <source>
        <dbReference type="ARBA" id="ARBA00009199"/>
    </source>
</evidence>
<feature type="binding site" evidence="6">
    <location>
        <begin position="209"/>
        <end position="212"/>
    </location>
    <ligand>
        <name>substrate</name>
    </ligand>
</feature>
<feature type="domain" description="Amidase" evidence="7">
    <location>
        <begin position="63"/>
        <end position="544"/>
    </location>
</feature>
<protein>
    <recommendedName>
        <fullName evidence="3">amidase</fullName>
        <ecNumber evidence="3">3.5.1.4</ecNumber>
    </recommendedName>
</protein>
<feature type="active site" description="Charge relay system" evidence="5">
    <location>
        <position position="188"/>
    </location>
</feature>
<dbReference type="PANTHER" id="PTHR46072:SF10">
    <property type="entry name" value="ACETAMIDASE"/>
    <property type="match status" value="1"/>
</dbReference>
<comment type="catalytic activity">
    <reaction evidence="1">
        <text>a monocarboxylic acid amide + H2O = a monocarboxylate + NH4(+)</text>
        <dbReference type="Rhea" id="RHEA:12020"/>
        <dbReference type="ChEBI" id="CHEBI:15377"/>
        <dbReference type="ChEBI" id="CHEBI:28938"/>
        <dbReference type="ChEBI" id="CHEBI:35757"/>
        <dbReference type="ChEBI" id="CHEBI:83628"/>
        <dbReference type="EC" id="3.5.1.4"/>
    </reaction>
</comment>